<evidence type="ECO:0000256" key="7">
    <source>
        <dbReference type="ARBA" id="ARBA00022691"/>
    </source>
</evidence>
<name>A0AAQ2WWS5_9SPIR</name>
<comment type="catalytic activity">
    <reaction evidence="9 10">
        <text>uridine(1498) in 16S rRNA + S-adenosyl-L-methionine = N(3)-methyluridine(1498) in 16S rRNA + S-adenosyl-L-homocysteine + H(+)</text>
        <dbReference type="Rhea" id="RHEA:42920"/>
        <dbReference type="Rhea" id="RHEA-COMP:10283"/>
        <dbReference type="Rhea" id="RHEA-COMP:10284"/>
        <dbReference type="ChEBI" id="CHEBI:15378"/>
        <dbReference type="ChEBI" id="CHEBI:57856"/>
        <dbReference type="ChEBI" id="CHEBI:59789"/>
        <dbReference type="ChEBI" id="CHEBI:65315"/>
        <dbReference type="ChEBI" id="CHEBI:74502"/>
        <dbReference type="EC" id="2.1.1.193"/>
    </reaction>
</comment>
<dbReference type="Gene3D" id="3.40.1280.10">
    <property type="match status" value="1"/>
</dbReference>
<dbReference type="InterPro" id="IPR006700">
    <property type="entry name" value="RsmE"/>
</dbReference>
<dbReference type="NCBIfam" id="TIGR00046">
    <property type="entry name" value="RsmE family RNA methyltransferase"/>
    <property type="match status" value="1"/>
</dbReference>
<dbReference type="GO" id="GO:0070475">
    <property type="term" value="P:rRNA base methylation"/>
    <property type="evidence" value="ECO:0007669"/>
    <property type="project" value="TreeGrafter"/>
</dbReference>
<evidence type="ECO:0000256" key="3">
    <source>
        <dbReference type="ARBA" id="ARBA00022490"/>
    </source>
</evidence>
<evidence type="ECO:0000313" key="12">
    <source>
        <dbReference type="EMBL" id="WAZ91270.1"/>
    </source>
</evidence>
<dbReference type="EMBL" id="CP114637">
    <property type="protein sequence ID" value="WAZ91270.1"/>
    <property type="molecule type" value="Genomic_DNA"/>
</dbReference>
<keyword evidence="4 10" id="KW-0698">rRNA processing</keyword>
<dbReference type="PANTHER" id="PTHR30027">
    <property type="entry name" value="RIBOSOMAL RNA SMALL SUBUNIT METHYLTRANSFERASE E"/>
    <property type="match status" value="1"/>
</dbReference>
<gene>
    <name evidence="12" type="ORF">O5398_04020</name>
</gene>
<evidence type="ECO:0000256" key="10">
    <source>
        <dbReference type="PIRNR" id="PIRNR015601"/>
    </source>
</evidence>
<dbReference type="EC" id="2.1.1.193" evidence="10"/>
<organism evidence="12 13">
    <name type="scientific">Borrelia miyamotoi</name>
    <dbReference type="NCBI Taxonomy" id="47466"/>
    <lineage>
        <taxon>Bacteria</taxon>
        <taxon>Pseudomonadati</taxon>
        <taxon>Spirochaetota</taxon>
        <taxon>Spirochaetia</taxon>
        <taxon>Spirochaetales</taxon>
        <taxon>Borreliaceae</taxon>
        <taxon>Borrelia</taxon>
    </lineage>
</organism>
<dbReference type="PANTHER" id="PTHR30027:SF3">
    <property type="entry name" value="16S RRNA (URACIL(1498)-N(3))-METHYLTRANSFERASE"/>
    <property type="match status" value="1"/>
</dbReference>
<comment type="function">
    <text evidence="8 10">Specifically methylates the N3 position of the uracil ring of uridine 1498 (m3U1498) in 16S rRNA. Acts on the fully assembled 30S ribosomal subunit.</text>
</comment>
<dbReference type="KEGG" id="bmiy:RJ61_00295"/>
<protein>
    <recommendedName>
        <fullName evidence="10">Ribosomal RNA small subunit methyltransferase E</fullName>
        <ecNumber evidence="10">2.1.1.193</ecNumber>
    </recommendedName>
</protein>
<feature type="domain" description="Ribosomal RNA small subunit methyltransferase E methyltransferase" evidence="11">
    <location>
        <begin position="72"/>
        <end position="234"/>
    </location>
</feature>
<dbReference type="InterPro" id="IPR029028">
    <property type="entry name" value="Alpha/beta_knot_MTases"/>
</dbReference>
<reference evidence="12" key="1">
    <citation type="submission" date="2022-12" db="EMBL/GenBank/DDBJ databases">
        <title>B. miyamotoi WGS.</title>
        <authorList>
            <person name="Kuleshov K.V."/>
            <person name="Hoornstra D."/>
            <person name="Hovius J.W."/>
            <person name="Platonov A.E."/>
            <person name="Telford S.R. III."/>
        </authorList>
    </citation>
    <scope>NUCLEOTIDE SEQUENCE</scope>
    <source>
        <strain evidence="12">410</strain>
    </source>
</reference>
<dbReference type="Proteomes" id="UP001164544">
    <property type="component" value="Chromosome"/>
</dbReference>
<evidence type="ECO:0000256" key="8">
    <source>
        <dbReference type="ARBA" id="ARBA00025699"/>
    </source>
</evidence>
<evidence type="ECO:0000256" key="2">
    <source>
        <dbReference type="ARBA" id="ARBA00005528"/>
    </source>
</evidence>
<dbReference type="GO" id="GO:0070042">
    <property type="term" value="F:rRNA (uridine-N3-)-methyltransferase activity"/>
    <property type="evidence" value="ECO:0007669"/>
    <property type="project" value="TreeGrafter"/>
</dbReference>
<keyword evidence="7 10" id="KW-0949">S-adenosyl-L-methionine</keyword>
<proteinExistence type="inferred from homology"/>
<evidence type="ECO:0000313" key="13">
    <source>
        <dbReference type="Proteomes" id="UP001164544"/>
    </source>
</evidence>
<dbReference type="InterPro" id="IPR029026">
    <property type="entry name" value="tRNA_m1G_MTases_N"/>
</dbReference>
<dbReference type="NCBIfam" id="NF008701">
    <property type="entry name" value="PRK11713.5-5"/>
    <property type="match status" value="1"/>
</dbReference>
<dbReference type="RefSeq" id="WP_020954456.1">
    <property type="nucleotide sequence ID" value="NZ_CP010308.1"/>
</dbReference>
<dbReference type="InterPro" id="IPR046886">
    <property type="entry name" value="RsmE_MTase_dom"/>
</dbReference>
<dbReference type="GO" id="GO:0005737">
    <property type="term" value="C:cytoplasm"/>
    <property type="evidence" value="ECO:0007669"/>
    <property type="project" value="UniProtKB-SubCell"/>
</dbReference>
<evidence type="ECO:0000256" key="5">
    <source>
        <dbReference type="ARBA" id="ARBA00022603"/>
    </source>
</evidence>
<dbReference type="PIRSF" id="PIRSF015601">
    <property type="entry name" value="MTase_slr0722"/>
    <property type="match status" value="1"/>
</dbReference>
<keyword evidence="6 10" id="KW-0808">Transferase</keyword>
<evidence type="ECO:0000256" key="1">
    <source>
        <dbReference type="ARBA" id="ARBA00004496"/>
    </source>
</evidence>
<evidence type="ECO:0000256" key="9">
    <source>
        <dbReference type="ARBA" id="ARBA00047944"/>
    </source>
</evidence>
<dbReference type="Pfam" id="PF04452">
    <property type="entry name" value="Methyltrans_RNA"/>
    <property type="match status" value="1"/>
</dbReference>
<evidence type="ECO:0000256" key="6">
    <source>
        <dbReference type="ARBA" id="ARBA00022679"/>
    </source>
</evidence>
<sequence>MNLILINPDEFKNGIMLNDLRVKHITEILKLKNNKTFKFGIIGEEHIYSCIYQKDIKLFFKKNHKIAKSNKLKKLKVIVGLVRPIAAKRIITHLGSIGISELIFFNAILSEKSYSCSKLFKEKEYEKYLIEGAMQGGITYIPKVKILNNITEVLERIKDEGSDAKRILLERESKNKLVDLNIKTKNSIVVIIGPERGLITKEINLIKEHNFNAYNISSNILRTETATIVASTIITSKMNNQ</sequence>
<keyword evidence="5 10" id="KW-0489">Methyltransferase</keyword>
<evidence type="ECO:0000259" key="11">
    <source>
        <dbReference type="Pfam" id="PF04452"/>
    </source>
</evidence>
<dbReference type="CDD" id="cd18084">
    <property type="entry name" value="RsmE-like"/>
    <property type="match status" value="1"/>
</dbReference>
<dbReference type="AlphaFoldDB" id="A0AAQ2WWS5"/>
<accession>A0AAQ2WWS5</accession>
<comment type="similarity">
    <text evidence="2 10">Belongs to the RNA methyltransferase RsmE family.</text>
</comment>
<keyword evidence="3 10" id="KW-0963">Cytoplasm</keyword>
<dbReference type="SUPFAM" id="SSF75217">
    <property type="entry name" value="alpha/beta knot"/>
    <property type="match status" value="1"/>
</dbReference>
<evidence type="ECO:0000256" key="4">
    <source>
        <dbReference type="ARBA" id="ARBA00022552"/>
    </source>
</evidence>
<comment type="subcellular location">
    <subcellularLocation>
        <location evidence="1 10">Cytoplasm</location>
    </subcellularLocation>
</comment>